<reference evidence="4" key="1">
    <citation type="journal article" date="2015" name="PLoS Genet.">
        <title>Genome Sequence and Transcriptome Analyses of Chrysochromulina tobin: Metabolic Tools for Enhanced Algal Fitness in the Prominent Order Prymnesiales (Haptophyceae).</title>
        <authorList>
            <person name="Hovde B.T."/>
            <person name="Deodato C.R."/>
            <person name="Hunsperger H.M."/>
            <person name="Ryken S.A."/>
            <person name="Yost W."/>
            <person name="Jha R.K."/>
            <person name="Patterson J."/>
            <person name="Monnat R.J. Jr."/>
            <person name="Barlow S.B."/>
            <person name="Starkenburg S.R."/>
            <person name="Cattolico R.A."/>
        </authorList>
    </citation>
    <scope>NUCLEOTIDE SEQUENCE</scope>
    <source>
        <strain evidence="4">CCMP291</strain>
    </source>
</reference>
<dbReference type="PROSITE" id="PS50076">
    <property type="entry name" value="DNAJ_2"/>
    <property type="match status" value="1"/>
</dbReference>
<dbReference type="Pfam" id="PF01556">
    <property type="entry name" value="DnaJ_C"/>
    <property type="match status" value="1"/>
</dbReference>
<dbReference type="OrthoDB" id="550424at2759"/>
<dbReference type="Gene3D" id="2.60.260.20">
    <property type="entry name" value="Urease metallochaperone UreE, N-terminal domain"/>
    <property type="match status" value="2"/>
</dbReference>
<dbReference type="Gene3D" id="1.10.287.110">
    <property type="entry name" value="DnaJ domain"/>
    <property type="match status" value="1"/>
</dbReference>
<dbReference type="SMART" id="SM00271">
    <property type="entry name" value="DnaJ"/>
    <property type="match status" value="1"/>
</dbReference>
<dbReference type="GO" id="GO:0051087">
    <property type="term" value="F:protein-folding chaperone binding"/>
    <property type="evidence" value="ECO:0007669"/>
    <property type="project" value="TreeGrafter"/>
</dbReference>
<keyword evidence="4" id="KW-1185">Reference proteome</keyword>
<evidence type="ECO:0000259" key="2">
    <source>
        <dbReference type="PROSITE" id="PS50076"/>
    </source>
</evidence>
<gene>
    <name evidence="3" type="ORF">Ctob_001438</name>
</gene>
<dbReference type="PANTHER" id="PTHR24078:SF519">
    <property type="entry name" value="DNAJ HOMOLOG SUBFAMILY B MEMBER 13"/>
    <property type="match status" value="1"/>
</dbReference>
<dbReference type="GO" id="GO:0006457">
    <property type="term" value="P:protein folding"/>
    <property type="evidence" value="ECO:0007669"/>
    <property type="project" value="InterPro"/>
</dbReference>
<sequence>MPASKLTSYYDSLGVTRTCTPAELNKAYRKLALKFHPQRATIPPDEAEITFTSISEAYDVLSNPARRAIYDQYGERGLKEGIPDGVGGVKGGKYRYHNNALDIFQAFFGTSSPFADILGTTGEEPPAFYGQLTGMQLPFTKSKAPVVVAPLEVTLAEVYNGAVKTVGYTRKLLKEDGTTMDEAVETELYVKPGSEEGLIATLEGQGDQGVHVLPGDVEIMLVVLPDPLWSREGDNLLYKHTMSLKEALCGKVVPVPTFDGRELAVPATQIVAPGDSLTVPGEGICGADLIICFEVTFPSTLTVEQKKTLKATLP</sequence>
<evidence type="ECO:0000313" key="4">
    <source>
        <dbReference type="Proteomes" id="UP000037460"/>
    </source>
</evidence>
<dbReference type="GO" id="GO:0005829">
    <property type="term" value="C:cytosol"/>
    <property type="evidence" value="ECO:0007669"/>
    <property type="project" value="TreeGrafter"/>
</dbReference>
<dbReference type="InterPro" id="IPR002939">
    <property type="entry name" value="DnaJ_C"/>
</dbReference>
<dbReference type="SUPFAM" id="SSF46565">
    <property type="entry name" value="Chaperone J-domain"/>
    <property type="match status" value="1"/>
</dbReference>
<dbReference type="Pfam" id="PF00226">
    <property type="entry name" value="DnaJ"/>
    <property type="match status" value="1"/>
</dbReference>
<keyword evidence="1" id="KW-0143">Chaperone</keyword>
<dbReference type="InterPro" id="IPR018253">
    <property type="entry name" value="DnaJ_domain_CS"/>
</dbReference>
<dbReference type="InterPro" id="IPR036869">
    <property type="entry name" value="J_dom_sf"/>
</dbReference>
<dbReference type="SUPFAM" id="SSF49493">
    <property type="entry name" value="HSP40/DnaJ peptide-binding domain"/>
    <property type="match status" value="2"/>
</dbReference>
<proteinExistence type="predicted"/>
<dbReference type="InterPro" id="IPR051339">
    <property type="entry name" value="DnaJ_subfamily_B"/>
</dbReference>
<dbReference type="PRINTS" id="PR00625">
    <property type="entry name" value="JDOMAIN"/>
</dbReference>
<dbReference type="EMBL" id="JWZX01003274">
    <property type="protein sequence ID" value="KOO22481.1"/>
    <property type="molecule type" value="Genomic_DNA"/>
</dbReference>
<dbReference type="AlphaFoldDB" id="A0A0M0J7C9"/>
<evidence type="ECO:0000256" key="1">
    <source>
        <dbReference type="ARBA" id="ARBA00023186"/>
    </source>
</evidence>
<dbReference type="PROSITE" id="PS00636">
    <property type="entry name" value="DNAJ_1"/>
    <property type="match status" value="1"/>
</dbReference>
<dbReference type="InterPro" id="IPR001623">
    <property type="entry name" value="DnaJ_domain"/>
</dbReference>
<dbReference type="CDD" id="cd06257">
    <property type="entry name" value="DnaJ"/>
    <property type="match status" value="1"/>
</dbReference>
<evidence type="ECO:0000313" key="3">
    <source>
        <dbReference type="EMBL" id="KOO22481.1"/>
    </source>
</evidence>
<dbReference type="InterPro" id="IPR008971">
    <property type="entry name" value="HSP40/DnaJ_pept-bd"/>
</dbReference>
<accession>A0A0M0J7C9</accession>
<dbReference type="CDD" id="cd10747">
    <property type="entry name" value="DnaJ_C"/>
    <property type="match status" value="1"/>
</dbReference>
<feature type="domain" description="J" evidence="2">
    <location>
        <begin position="8"/>
        <end position="74"/>
    </location>
</feature>
<organism evidence="3 4">
    <name type="scientific">Chrysochromulina tobinii</name>
    <dbReference type="NCBI Taxonomy" id="1460289"/>
    <lineage>
        <taxon>Eukaryota</taxon>
        <taxon>Haptista</taxon>
        <taxon>Haptophyta</taxon>
        <taxon>Prymnesiophyceae</taxon>
        <taxon>Prymnesiales</taxon>
        <taxon>Chrysochromulinaceae</taxon>
        <taxon>Chrysochromulina</taxon>
    </lineage>
</organism>
<protein>
    <submittedName>
        <fullName evidence="3">DNAj-like subfamily b member 13</fullName>
    </submittedName>
</protein>
<name>A0A0M0J7C9_9EUKA</name>
<comment type="caution">
    <text evidence="3">The sequence shown here is derived from an EMBL/GenBank/DDBJ whole genome shotgun (WGS) entry which is preliminary data.</text>
</comment>
<dbReference type="Proteomes" id="UP000037460">
    <property type="component" value="Unassembled WGS sequence"/>
</dbReference>
<dbReference type="PANTHER" id="PTHR24078">
    <property type="entry name" value="DNAJ HOMOLOG SUBFAMILY C MEMBER"/>
    <property type="match status" value="1"/>
</dbReference>
<dbReference type="GO" id="GO:0051082">
    <property type="term" value="F:unfolded protein binding"/>
    <property type="evidence" value="ECO:0007669"/>
    <property type="project" value="InterPro"/>
</dbReference>